<dbReference type="PROSITE" id="PS51318">
    <property type="entry name" value="TAT"/>
    <property type="match status" value="1"/>
</dbReference>
<dbReference type="HOGENOM" id="CLU_578246_0_0_2"/>
<protein>
    <submittedName>
        <fullName evidence="4">ABC-type transport system periplasmic substrate-binding protein (Probable substrate sugar)</fullName>
    </submittedName>
</protein>
<dbReference type="InterPro" id="IPR006059">
    <property type="entry name" value="SBP"/>
</dbReference>
<dbReference type="PANTHER" id="PTHR30061">
    <property type="entry name" value="MALTOSE-BINDING PERIPLASMIC PROTEIN"/>
    <property type="match status" value="1"/>
</dbReference>
<dbReference type="InterPro" id="IPR019546">
    <property type="entry name" value="TAT_signal_bac_arc"/>
</dbReference>
<evidence type="ECO:0000313" key="4">
    <source>
        <dbReference type="EMBL" id="CAJ52120.1"/>
    </source>
</evidence>
<dbReference type="EMBL" id="AM180088">
    <property type="protein sequence ID" value="CAJ52120.1"/>
    <property type="molecule type" value="Genomic_DNA"/>
</dbReference>
<gene>
    <name evidence="4" type="ordered locus">HQ_1992A</name>
</gene>
<dbReference type="GO" id="GO:1901982">
    <property type="term" value="F:maltose binding"/>
    <property type="evidence" value="ECO:0007669"/>
    <property type="project" value="TreeGrafter"/>
</dbReference>
<accession>Q18IP9</accession>
<dbReference type="KEGG" id="hwa:HQ_1992A"/>
<dbReference type="NCBIfam" id="TIGR01409">
    <property type="entry name" value="TAT_signal_seq"/>
    <property type="match status" value="1"/>
</dbReference>
<dbReference type="AlphaFoldDB" id="Q18IP9"/>
<dbReference type="STRING" id="362976.HQ_1992A"/>
<dbReference type="GO" id="GO:0015768">
    <property type="term" value="P:maltose transport"/>
    <property type="evidence" value="ECO:0007669"/>
    <property type="project" value="TreeGrafter"/>
</dbReference>
<comment type="similarity">
    <text evidence="1">Belongs to the bacterial solute-binding protein 1 family.</text>
</comment>
<dbReference type="GO" id="GO:0042956">
    <property type="term" value="P:maltodextrin transmembrane transport"/>
    <property type="evidence" value="ECO:0007669"/>
    <property type="project" value="TreeGrafter"/>
</dbReference>
<evidence type="ECO:0000256" key="2">
    <source>
        <dbReference type="ARBA" id="ARBA00022448"/>
    </source>
</evidence>
<keyword evidence="5" id="KW-1185">Reference proteome</keyword>
<keyword evidence="3" id="KW-0732">Signal</keyword>
<name>Q18IP9_HALWD</name>
<proteinExistence type="inferred from homology"/>
<dbReference type="RefSeq" id="WP_011571261.1">
    <property type="nucleotide sequence ID" value="NC_008212.1"/>
</dbReference>
<dbReference type="GO" id="GO:0055052">
    <property type="term" value="C:ATP-binding cassette (ABC) transporter complex, substrate-binding subunit-containing"/>
    <property type="evidence" value="ECO:0007669"/>
    <property type="project" value="TreeGrafter"/>
</dbReference>
<dbReference type="GeneID" id="4194889"/>
<evidence type="ECO:0000256" key="3">
    <source>
        <dbReference type="ARBA" id="ARBA00022729"/>
    </source>
</evidence>
<dbReference type="eggNOG" id="arCOG00151">
    <property type="taxonomic scope" value="Archaea"/>
</dbReference>
<evidence type="ECO:0000313" key="5">
    <source>
        <dbReference type="Proteomes" id="UP000001975"/>
    </source>
</evidence>
<sequence>MSRNVNSRRSFIKAASIAGIAGLAGCSGQSTSNSGGSSESNGGTIHFLSAENSQAFKDYYQKWASLFEEEHDHTVELEFVGVGTSQSQRISKLIQSGDPPELTTTAPEKGGGLALQGVLADLSNEAEWMQNEWGYEFNEDFTFELQGSQYVVPIWVNMTMDWYRVSTWEENTGMTPSEITWSEFTQALADTHNVGERAGHVIPAGESLMSTEFYIDYMFSNGGNIFTREGEDIRLVMDEGENRQKTMEVLELFEEINEFSVDGSGYGYGQQIETYWSEQANETKYFGARPLQQAVANNEAVAEDTGLMHPPYKEEKTHQAFSEGWVMFEGADNKEGAREFIKFMSRREPLIELLHIAPLHNLPPFPAAVDDDEFLDNEFINTWVKTNDNIAIGDVVEMVDTAKTLVGETNPNNALASPVFSSGAFGNMIFNTLHGDMTKEEAIDDAASQSRSIIEEF</sequence>
<organism evidence="4 5">
    <name type="scientific">Haloquadratum walsbyi (strain DSM 16790 / HBSQ001)</name>
    <dbReference type="NCBI Taxonomy" id="362976"/>
    <lineage>
        <taxon>Archaea</taxon>
        <taxon>Methanobacteriati</taxon>
        <taxon>Methanobacteriota</taxon>
        <taxon>Stenosarchaea group</taxon>
        <taxon>Halobacteria</taxon>
        <taxon>Halobacteriales</taxon>
        <taxon>Haloferacaceae</taxon>
        <taxon>Haloquadratum</taxon>
    </lineage>
</organism>
<dbReference type="SUPFAM" id="SSF53850">
    <property type="entry name" value="Periplasmic binding protein-like II"/>
    <property type="match status" value="1"/>
</dbReference>
<dbReference type="Pfam" id="PF01547">
    <property type="entry name" value="SBP_bac_1"/>
    <property type="match status" value="1"/>
</dbReference>
<dbReference type="InterPro" id="IPR006311">
    <property type="entry name" value="TAT_signal"/>
</dbReference>
<evidence type="ECO:0000256" key="1">
    <source>
        <dbReference type="ARBA" id="ARBA00008520"/>
    </source>
</evidence>
<keyword evidence="2" id="KW-0813">Transport</keyword>
<dbReference type="PANTHER" id="PTHR30061:SF50">
    <property type="entry name" value="MALTOSE_MALTODEXTRIN-BINDING PERIPLASMIC PROTEIN"/>
    <property type="match status" value="1"/>
</dbReference>
<reference evidence="4 5" key="1">
    <citation type="journal article" date="2006" name="BMC Genomics">
        <title>The genome of the square archaeon Haloquadratum walsbyi: life at the limits of water activity.</title>
        <authorList>
            <person name="Bolhuis H.H."/>
            <person name="Palm P.P."/>
            <person name="Wende A.W."/>
            <person name="Falb M.M."/>
            <person name="Rampp M.M."/>
            <person name="Rodriguez-Valera F.F."/>
            <person name="Pfeiffer F.F."/>
            <person name="Oesterhelt D.D."/>
        </authorList>
    </citation>
    <scope>NUCLEOTIDE SEQUENCE [LARGE SCALE GENOMIC DNA]</scope>
    <source>
        <strain evidence="5">DSM 16790 / HBSQ001</strain>
    </source>
</reference>
<dbReference type="Proteomes" id="UP000001975">
    <property type="component" value="Chromosome"/>
</dbReference>
<dbReference type="Gene3D" id="3.40.190.10">
    <property type="entry name" value="Periplasmic binding protein-like II"/>
    <property type="match status" value="1"/>
</dbReference>
<dbReference type="PROSITE" id="PS51257">
    <property type="entry name" value="PROKAR_LIPOPROTEIN"/>
    <property type="match status" value="1"/>
</dbReference>